<dbReference type="RefSeq" id="WP_064611798.1">
    <property type="nucleotide sequence ID" value="NZ_LXHB01000133.1"/>
</dbReference>
<evidence type="ECO:0000256" key="8">
    <source>
        <dbReference type="HAMAP-Rule" id="MF_01416"/>
    </source>
</evidence>
<comment type="function">
    <text evidence="8">This protein is part of the stalk that links CF(0) to CF(1). It either transmits conformational changes from CF(0) to CF(1) or is implicated in proton conduction.</text>
</comment>
<evidence type="ECO:0000256" key="5">
    <source>
        <dbReference type="ARBA" id="ARBA00023136"/>
    </source>
</evidence>
<reference evidence="9 10" key="1">
    <citation type="journal article" date="2016" name="Genome Biol. Evol.">
        <title>Comparative Genomic Analyses of the Moraxella catarrhalis Serosensitive and Seroresistant Lineages Demonstrate Their Independent Evolution.</title>
        <authorList>
            <person name="Earl J.P."/>
            <person name="de Vries S.P."/>
            <person name="Ahmed A."/>
            <person name="Powell E."/>
            <person name="Schultz M.P."/>
            <person name="Hermans P.W."/>
            <person name="Hill D.J."/>
            <person name="Zhou Z."/>
            <person name="Constantinidou C.I."/>
            <person name="Hu F.Z."/>
            <person name="Bootsma H.J."/>
            <person name="Ehrlich G.D."/>
        </authorList>
    </citation>
    <scope>NUCLEOTIDE SEQUENCE [LARGE SCALE GENOMIC DNA]</scope>
    <source>
        <strain evidence="9 10">Z7542</strain>
    </source>
</reference>
<evidence type="ECO:0000313" key="10">
    <source>
        <dbReference type="Proteomes" id="UP000078228"/>
    </source>
</evidence>
<dbReference type="SUPFAM" id="SSF47928">
    <property type="entry name" value="N-terminal domain of the delta subunit of the F1F0-ATP synthase"/>
    <property type="match status" value="1"/>
</dbReference>
<dbReference type="NCBIfam" id="TIGR01145">
    <property type="entry name" value="ATP_synt_delta"/>
    <property type="match status" value="1"/>
</dbReference>
<dbReference type="AlphaFoldDB" id="A0A198UJM8"/>
<keyword evidence="7 8" id="KW-0066">ATP synthesis</keyword>
<dbReference type="GO" id="GO:0045259">
    <property type="term" value="C:proton-transporting ATP synthase complex"/>
    <property type="evidence" value="ECO:0007669"/>
    <property type="project" value="UniProtKB-KW"/>
</dbReference>
<dbReference type="EMBL" id="LXHC01000017">
    <property type="protein sequence ID" value="OAU96540.1"/>
    <property type="molecule type" value="Genomic_DNA"/>
</dbReference>
<comment type="similarity">
    <text evidence="8">Belongs to the ATPase delta chain family.</text>
</comment>
<dbReference type="OrthoDB" id="9816221at2"/>
<dbReference type="PRINTS" id="PR00125">
    <property type="entry name" value="ATPASEDELTA"/>
</dbReference>
<keyword evidence="5 8" id="KW-0472">Membrane</keyword>
<dbReference type="InterPro" id="IPR020781">
    <property type="entry name" value="ATPase_OSCP/d_CS"/>
</dbReference>
<dbReference type="NCBIfam" id="NF004402">
    <property type="entry name" value="PRK05758.2-2"/>
    <property type="match status" value="1"/>
</dbReference>
<dbReference type="Pfam" id="PF00213">
    <property type="entry name" value="OSCP"/>
    <property type="match status" value="1"/>
</dbReference>
<accession>A0A198UJM8</accession>
<keyword evidence="10" id="KW-1185">Reference proteome</keyword>
<sequence length="182" mass="19867">MAELTTLARPYAKAAFDYAKEHNAISNWEAFLSIASDVVRNEDFASLLNNPAISAQQKADILMDAYGKLTAEQASKALTNFTKQLAEHDRLALMPEITAHYTKLKSQELKQVDAYITSAFPLTEAQSKQLQERLALSTGSIVILHESVDPSLLGGATIKVGDKFTDGSVRGKLKQLKTQLAA</sequence>
<gene>
    <name evidence="8" type="primary">atpH</name>
    <name evidence="9" type="ORF">AO384_0898</name>
</gene>
<comment type="caution">
    <text evidence="9">The sequence shown here is derived from an EMBL/GenBank/DDBJ whole genome shotgun (WGS) entry which is preliminary data.</text>
</comment>
<evidence type="ECO:0000256" key="6">
    <source>
        <dbReference type="ARBA" id="ARBA00023196"/>
    </source>
</evidence>
<keyword evidence="6 8" id="KW-0139">CF(1)</keyword>
<dbReference type="Proteomes" id="UP000078228">
    <property type="component" value="Unassembled WGS sequence"/>
</dbReference>
<dbReference type="PANTHER" id="PTHR11910">
    <property type="entry name" value="ATP SYNTHASE DELTA CHAIN"/>
    <property type="match status" value="1"/>
</dbReference>
<evidence type="ECO:0000313" key="9">
    <source>
        <dbReference type="EMBL" id="OAU96540.1"/>
    </source>
</evidence>
<dbReference type="eggNOG" id="COG0712">
    <property type="taxonomic scope" value="Bacteria"/>
</dbReference>
<proteinExistence type="inferred from homology"/>
<dbReference type="InterPro" id="IPR000711">
    <property type="entry name" value="ATPase_OSCP/dsu"/>
</dbReference>
<keyword evidence="4 8" id="KW-0406">Ion transport</keyword>
<evidence type="ECO:0000256" key="1">
    <source>
        <dbReference type="ARBA" id="ARBA00004370"/>
    </source>
</evidence>
<evidence type="ECO:0000256" key="2">
    <source>
        <dbReference type="ARBA" id="ARBA00022448"/>
    </source>
</evidence>
<name>A0A198UJM8_MORCA</name>
<keyword evidence="2 8" id="KW-0813">Transport</keyword>
<dbReference type="Gene3D" id="1.10.520.20">
    <property type="entry name" value="N-terminal domain of the delta subunit of the F1F0-ATP synthase"/>
    <property type="match status" value="1"/>
</dbReference>
<dbReference type="PATRIC" id="fig|480.237.peg.1526"/>
<keyword evidence="9" id="KW-0378">Hydrolase</keyword>
<evidence type="ECO:0000256" key="4">
    <source>
        <dbReference type="ARBA" id="ARBA00023065"/>
    </source>
</evidence>
<dbReference type="GO" id="GO:0005886">
    <property type="term" value="C:plasma membrane"/>
    <property type="evidence" value="ECO:0007669"/>
    <property type="project" value="UniProtKB-SubCell"/>
</dbReference>
<organism evidence="9 10">
    <name type="scientific">Moraxella catarrhalis</name>
    <name type="common">Branhamella catarrhalis</name>
    <dbReference type="NCBI Taxonomy" id="480"/>
    <lineage>
        <taxon>Bacteria</taxon>
        <taxon>Pseudomonadati</taxon>
        <taxon>Pseudomonadota</taxon>
        <taxon>Gammaproteobacteria</taxon>
        <taxon>Moraxellales</taxon>
        <taxon>Moraxellaceae</taxon>
        <taxon>Moraxella</taxon>
    </lineage>
</organism>
<dbReference type="PROSITE" id="PS00389">
    <property type="entry name" value="ATPASE_DELTA"/>
    <property type="match status" value="1"/>
</dbReference>
<dbReference type="InterPro" id="IPR026015">
    <property type="entry name" value="ATP_synth_OSCP/delta_N_sf"/>
</dbReference>
<dbReference type="GO" id="GO:0016787">
    <property type="term" value="F:hydrolase activity"/>
    <property type="evidence" value="ECO:0007669"/>
    <property type="project" value="UniProtKB-KW"/>
</dbReference>
<keyword evidence="8" id="KW-1003">Cell membrane</keyword>
<dbReference type="HAMAP" id="MF_01416">
    <property type="entry name" value="ATP_synth_delta_bact"/>
    <property type="match status" value="1"/>
</dbReference>
<protein>
    <recommendedName>
        <fullName evidence="8">ATP synthase subunit delta</fullName>
    </recommendedName>
    <alternativeName>
        <fullName evidence="8">ATP synthase F(1) sector subunit delta</fullName>
    </alternativeName>
    <alternativeName>
        <fullName evidence="8">F-type ATPase subunit delta</fullName>
        <shortName evidence="8">F-ATPase subunit delta</shortName>
    </alternativeName>
</protein>
<dbReference type="GO" id="GO:0046933">
    <property type="term" value="F:proton-transporting ATP synthase activity, rotational mechanism"/>
    <property type="evidence" value="ECO:0007669"/>
    <property type="project" value="UniProtKB-UniRule"/>
</dbReference>
<comment type="subcellular location">
    <subcellularLocation>
        <location evidence="8">Cell membrane</location>
        <topology evidence="8">Peripheral membrane protein</topology>
    </subcellularLocation>
    <subcellularLocation>
        <location evidence="1">Membrane</location>
    </subcellularLocation>
</comment>
<evidence type="ECO:0000256" key="3">
    <source>
        <dbReference type="ARBA" id="ARBA00022781"/>
    </source>
</evidence>
<keyword evidence="3 8" id="KW-0375">Hydrogen ion transport</keyword>
<evidence type="ECO:0000256" key="7">
    <source>
        <dbReference type="ARBA" id="ARBA00023310"/>
    </source>
</evidence>
<comment type="function">
    <text evidence="8">F(1)F(0) ATP synthase produces ATP from ADP in the presence of a proton or sodium gradient. F-type ATPases consist of two structural domains, F(1) containing the extramembraneous catalytic core and F(0) containing the membrane proton channel, linked together by a central stalk and a peripheral stalk. During catalysis, ATP synthesis in the catalytic domain of F(1) is coupled via a rotary mechanism of the central stalk subunits to proton translocation.</text>
</comment>